<name>A0A411DHF6_CHRID</name>
<organism evidence="1">
    <name type="scientific">Chryseobacterium indologenes</name>
    <name type="common">Flavobacterium indologenes</name>
    <dbReference type="NCBI Taxonomy" id="253"/>
    <lineage>
        <taxon>Bacteria</taxon>
        <taxon>Pseudomonadati</taxon>
        <taxon>Bacteroidota</taxon>
        <taxon>Flavobacteriia</taxon>
        <taxon>Flavobacteriales</taxon>
        <taxon>Weeksellaceae</taxon>
        <taxon>Chryseobacterium group</taxon>
        <taxon>Chryseobacterium</taxon>
    </lineage>
</organism>
<dbReference type="NCBIfam" id="NF035938">
    <property type="entry name" value="EboA_domain"/>
    <property type="match status" value="1"/>
</dbReference>
<dbReference type="EMBL" id="CP035532">
    <property type="protein sequence ID" value="QBA19785.1"/>
    <property type="molecule type" value="Genomic_DNA"/>
</dbReference>
<protein>
    <submittedName>
        <fullName evidence="1">Uncharacterized protein</fullName>
    </submittedName>
</protein>
<reference evidence="1" key="1">
    <citation type="submission" date="2019-01" db="EMBL/GenBank/DDBJ databases">
        <title>Whole Genome Sequencing for Putative Detection of Antimicrobial Resistance and Potential Virulence Factors in Chryseobacterium indologenes isolated from Nile Tilapia in Tanzania.</title>
        <authorList>
            <person name="Mwega E."/>
            <person name="Mutoloki S."/>
            <person name="Mugimba K."/>
            <person name="Colquhoun D."/>
            <person name="Mdegela R."/>
            <person name="Evensen O."/>
            <person name="Wasteson Y."/>
        </authorList>
    </citation>
    <scope>NUCLEOTIDE SEQUENCE [LARGE SCALE GENOMIC DNA]</scope>
    <source>
        <strain evidence="1">StR 01</strain>
    </source>
</reference>
<sequence>MTENVFKNNSSELIYSLIQTRLSKNQMDWMKTVMLFENETLFFQNFRQISQVIPSVSPEWSSSEKITLEQLYPGLTSGRWNLQQFCQCLLMVCVPEDQNIAIVKKLTQSADISELISIYKGIFFLENAYEFVPLVEEGIRTNITSVFDAIALLNPFAARYLPQQSWNQLVLKALLMGRPLYQIINLDLRKNEQLAFITTGYIHERWSERKTVSPEIWRLMEGFVNREITSDLLKVIESGDSLSKHAAIIVLRESASNTCNNILRPINTTLWNYIGEQYYIQNKEL</sequence>
<proteinExistence type="predicted"/>
<gene>
    <name evidence="1" type="ORF">EU348_00845</name>
</gene>
<dbReference type="InterPro" id="IPR047715">
    <property type="entry name" value="EboA_dom"/>
</dbReference>
<accession>A0A411DHF6</accession>
<evidence type="ECO:0000313" key="1">
    <source>
        <dbReference type="EMBL" id="QBA19785.1"/>
    </source>
</evidence>
<dbReference type="AlphaFoldDB" id="A0A411DHF6"/>